<dbReference type="PANTHER" id="PTHR34299">
    <property type="entry name" value="DIACYLGLYCEROL KINASE"/>
    <property type="match status" value="1"/>
</dbReference>
<dbReference type="Proteomes" id="UP000669605">
    <property type="component" value="Unassembled WGS sequence"/>
</dbReference>
<evidence type="ECO:0000256" key="15">
    <source>
        <dbReference type="ARBA" id="ARBA00022842"/>
    </source>
</evidence>
<dbReference type="CDD" id="cd14264">
    <property type="entry name" value="DAGK_IM"/>
    <property type="match status" value="1"/>
</dbReference>
<keyword evidence="15" id="KW-0460">Magnesium</keyword>
<keyword evidence="12 21" id="KW-0547">Nucleotide-binding</keyword>
<evidence type="ECO:0000256" key="19">
    <source>
        <dbReference type="ARBA" id="ARBA00023209"/>
    </source>
</evidence>
<evidence type="ECO:0000256" key="6">
    <source>
        <dbReference type="ARBA" id="ARBA00022475"/>
    </source>
</evidence>
<evidence type="ECO:0000256" key="3">
    <source>
        <dbReference type="ARBA" id="ARBA00005967"/>
    </source>
</evidence>
<keyword evidence="8 21" id="KW-0997">Cell inner membrane</keyword>
<organism evidence="22 23">
    <name type="scientific">Tepidiphilus baoligensis</name>
    <dbReference type="NCBI Taxonomy" id="2698687"/>
    <lineage>
        <taxon>Bacteria</taxon>
        <taxon>Pseudomonadati</taxon>
        <taxon>Pseudomonadota</taxon>
        <taxon>Hydrogenophilia</taxon>
        <taxon>Hydrogenophilales</taxon>
        <taxon>Hydrogenophilaceae</taxon>
        <taxon>Tepidiphilus</taxon>
    </lineage>
</organism>
<evidence type="ECO:0000256" key="12">
    <source>
        <dbReference type="ARBA" id="ARBA00022741"/>
    </source>
</evidence>
<evidence type="ECO:0000256" key="10">
    <source>
        <dbReference type="ARBA" id="ARBA00022692"/>
    </source>
</evidence>
<evidence type="ECO:0000256" key="7">
    <source>
        <dbReference type="ARBA" id="ARBA00022516"/>
    </source>
</evidence>
<dbReference type="InterPro" id="IPR000829">
    <property type="entry name" value="DAGK"/>
</dbReference>
<dbReference type="Gene3D" id="1.10.287.3610">
    <property type="match status" value="1"/>
</dbReference>
<evidence type="ECO:0000256" key="17">
    <source>
        <dbReference type="ARBA" id="ARBA00023098"/>
    </source>
</evidence>
<feature type="transmembrane region" description="Helical" evidence="21">
    <location>
        <begin position="68"/>
        <end position="90"/>
    </location>
</feature>
<evidence type="ECO:0000313" key="22">
    <source>
        <dbReference type="EMBL" id="NMH16551.1"/>
    </source>
</evidence>
<keyword evidence="11" id="KW-0479">Metal-binding</keyword>
<comment type="function">
    <text evidence="21">Catalyzes the ATP-dependent phosphorylation of sn-l,2-diacylglycerol (DAG) to phosphatidic acid. Involved in the recycling of diacylglycerol produced as a by-product during membrane-derived oligosaccharide (MDO) biosynthesis.</text>
</comment>
<evidence type="ECO:0000256" key="16">
    <source>
        <dbReference type="ARBA" id="ARBA00022989"/>
    </source>
</evidence>
<name>A0ABX1QKU7_9PROT</name>
<keyword evidence="17 21" id="KW-0443">Lipid metabolism</keyword>
<evidence type="ECO:0000256" key="8">
    <source>
        <dbReference type="ARBA" id="ARBA00022519"/>
    </source>
</evidence>
<evidence type="ECO:0000256" key="20">
    <source>
        <dbReference type="ARBA" id="ARBA00023264"/>
    </source>
</evidence>
<dbReference type="InterPro" id="IPR036945">
    <property type="entry name" value="DAGK_sf"/>
</dbReference>
<gene>
    <name evidence="22" type="ORF">GV368_05415</name>
</gene>
<keyword evidence="16 21" id="KW-1133">Transmembrane helix</keyword>
<keyword evidence="10 21" id="KW-0812">Transmembrane</keyword>
<keyword evidence="13 21" id="KW-0418">Kinase</keyword>
<dbReference type="EC" id="2.7.1.107" evidence="4 21"/>
<evidence type="ECO:0000256" key="2">
    <source>
        <dbReference type="ARBA" id="ARBA00004429"/>
    </source>
</evidence>
<keyword evidence="6" id="KW-1003">Cell membrane</keyword>
<comment type="similarity">
    <text evidence="3 21">Belongs to the bacterial diacylglycerol kinase family.</text>
</comment>
<evidence type="ECO:0000256" key="18">
    <source>
        <dbReference type="ARBA" id="ARBA00023136"/>
    </source>
</evidence>
<evidence type="ECO:0000256" key="13">
    <source>
        <dbReference type="ARBA" id="ARBA00022777"/>
    </source>
</evidence>
<keyword evidence="23" id="KW-1185">Reference proteome</keyword>
<reference evidence="22 23" key="1">
    <citation type="journal article" date="2020" name="Curr. Microbiol.">
        <title>Tepidiphilus baoligensis sp. nov., a Novel Bacterium of the Family Hydrogenophilaceae Isolated from an Oil Reservoir.</title>
        <authorList>
            <person name="Zhang X."/>
            <person name="Wang G."/>
            <person name="Ma X."/>
            <person name="Yu J."/>
            <person name="You J."/>
            <person name="Xue Y."/>
            <person name="Ma Y."/>
        </authorList>
    </citation>
    <scope>NUCLEOTIDE SEQUENCE [LARGE SCALE GENOMIC DNA]</scope>
    <source>
        <strain evidence="22 23">B18-69</strain>
    </source>
</reference>
<keyword evidence="9 21" id="KW-0808">Transferase</keyword>
<feature type="transmembrane region" description="Helical" evidence="21">
    <location>
        <begin position="29"/>
        <end position="47"/>
    </location>
</feature>
<dbReference type="GO" id="GO:0016301">
    <property type="term" value="F:kinase activity"/>
    <property type="evidence" value="ECO:0007669"/>
    <property type="project" value="UniProtKB-KW"/>
</dbReference>
<evidence type="ECO:0000256" key="4">
    <source>
        <dbReference type="ARBA" id="ARBA00012133"/>
    </source>
</evidence>
<accession>A0ABX1QKU7</accession>
<feature type="transmembrane region" description="Helical" evidence="21">
    <location>
        <begin position="7"/>
        <end position="23"/>
    </location>
</feature>
<keyword evidence="19" id="KW-0594">Phospholipid biosynthesis</keyword>
<dbReference type="EMBL" id="JAAAUB010000006">
    <property type="protein sequence ID" value="NMH16551.1"/>
    <property type="molecule type" value="Genomic_DNA"/>
</dbReference>
<sequence length="95" mass="10015">MAFRQEVLVFVMTVPLALLLGRTSVERALLVAATLVVLVVELLNSAIEAVCDLVHPEAHPLVARAKDLGSAAVLLSIACAALVWGGVLWLRFVGG</sequence>
<dbReference type="InterPro" id="IPR033718">
    <property type="entry name" value="DAGK_prok"/>
</dbReference>
<evidence type="ECO:0000256" key="11">
    <source>
        <dbReference type="ARBA" id="ARBA00022723"/>
    </source>
</evidence>
<evidence type="ECO:0000256" key="21">
    <source>
        <dbReference type="RuleBase" id="RU363065"/>
    </source>
</evidence>
<dbReference type="Pfam" id="PF01219">
    <property type="entry name" value="DAGK_prokar"/>
    <property type="match status" value="1"/>
</dbReference>
<comment type="subcellular location">
    <subcellularLocation>
        <location evidence="2 21">Cell inner membrane</location>
        <topology evidence="2 21">Multi-pass membrane protein</topology>
    </subcellularLocation>
</comment>
<keyword evidence="14 21" id="KW-0067">ATP-binding</keyword>
<protein>
    <recommendedName>
        <fullName evidence="5 21">Diacylglycerol kinase</fullName>
        <ecNumber evidence="4 21">2.7.1.107</ecNumber>
    </recommendedName>
</protein>
<evidence type="ECO:0000313" key="23">
    <source>
        <dbReference type="Proteomes" id="UP000669605"/>
    </source>
</evidence>
<evidence type="ECO:0000256" key="14">
    <source>
        <dbReference type="ARBA" id="ARBA00022840"/>
    </source>
</evidence>
<comment type="caution">
    <text evidence="22">The sequence shown here is derived from an EMBL/GenBank/DDBJ whole genome shotgun (WGS) entry which is preliminary data.</text>
</comment>
<proteinExistence type="inferred from homology"/>
<keyword evidence="7" id="KW-0444">Lipid biosynthesis</keyword>
<evidence type="ECO:0000256" key="5">
    <source>
        <dbReference type="ARBA" id="ARBA00017575"/>
    </source>
</evidence>
<comment type="catalytic activity">
    <reaction evidence="21">
        <text>a 1,2-diacyl-sn-glycerol + ATP = a 1,2-diacyl-sn-glycero-3-phosphate + ADP + H(+)</text>
        <dbReference type="Rhea" id="RHEA:10272"/>
        <dbReference type="ChEBI" id="CHEBI:15378"/>
        <dbReference type="ChEBI" id="CHEBI:17815"/>
        <dbReference type="ChEBI" id="CHEBI:30616"/>
        <dbReference type="ChEBI" id="CHEBI:58608"/>
        <dbReference type="ChEBI" id="CHEBI:456216"/>
        <dbReference type="EC" id="2.7.1.107"/>
    </reaction>
</comment>
<evidence type="ECO:0000256" key="1">
    <source>
        <dbReference type="ARBA" id="ARBA00001946"/>
    </source>
</evidence>
<dbReference type="PANTHER" id="PTHR34299:SF1">
    <property type="entry name" value="DIACYLGLYCEROL KINASE"/>
    <property type="match status" value="1"/>
</dbReference>
<evidence type="ECO:0000256" key="9">
    <source>
        <dbReference type="ARBA" id="ARBA00022679"/>
    </source>
</evidence>
<keyword evidence="20 21" id="KW-1208">Phospholipid metabolism</keyword>
<comment type="cofactor">
    <cofactor evidence="1">
        <name>Mg(2+)</name>
        <dbReference type="ChEBI" id="CHEBI:18420"/>
    </cofactor>
</comment>
<keyword evidence="18 21" id="KW-0472">Membrane</keyword>